<dbReference type="AlphaFoldDB" id="A0A1J4K7E0"/>
<evidence type="ECO:0008006" key="9">
    <source>
        <dbReference type="Google" id="ProtNLM"/>
    </source>
</evidence>
<keyword evidence="8" id="KW-1185">Reference proteome</keyword>
<reference evidence="7" key="1">
    <citation type="submission" date="2016-10" db="EMBL/GenBank/DDBJ databases">
        <authorList>
            <person name="Benchimol M."/>
            <person name="Almeida L.G."/>
            <person name="Vasconcelos A.T."/>
            <person name="Perreira-Neves A."/>
            <person name="Rosa I.A."/>
            <person name="Tasca T."/>
            <person name="Bogo M.R."/>
            <person name="de Souza W."/>
        </authorList>
    </citation>
    <scope>NUCLEOTIDE SEQUENCE [LARGE SCALE GENOMIC DNA]</scope>
    <source>
        <strain evidence="7">K</strain>
    </source>
</reference>
<keyword evidence="4 6" id="KW-0472">Membrane</keyword>
<evidence type="ECO:0000256" key="6">
    <source>
        <dbReference type="SAM" id="Phobius"/>
    </source>
</evidence>
<dbReference type="EMBL" id="MLAK01000716">
    <property type="protein sequence ID" value="OHT06800.1"/>
    <property type="molecule type" value="Genomic_DNA"/>
</dbReference>
<feature type="transmembrane region" description="Helical" evidence="6">
    <location>
        <begin position="26"/>
        <end position="44"/>
    </location>
</feature>
<evidence type="ECO:0000256" key="2">
    <source>
        <dbReference type="ARBA" id="ARBA00022692"/>
    </source>
</evidence>
<dbReference type="InterPro" id="IPR006603">
    <property type="entry name" value="PQ-loop_rpt"/>
</dbReference>
<dbReference type="OrthoDB" id="19344at2759"/>
<evidence type="ECO:0000313" key="8">
    <source>
        <dbReference type="Proteomes" id="UP000179807"/>
    </source>
</evidence>
<dbReference type="Proteomes" id="UP000179807">
    <property type="component" value="Unassembled WGS sequence"/>
</dbReference>
<gene>
    <name evidence="7" type="ORF">TRFO_05507</name>
</gene>
<protein>
    <recommendedName>
        <fullName evidence="9">PQ loop repeat family protein</fullName>
    </recommendedName>
</protein>
<keyword evidence="2 6" id="KW-0812">Transmembrane</keyword>
<evidence type="ECO:0000256" key="4">
    <source>
        <dbReference type="ARBA" id="ARBA00023136"/>
    </source>
</evidence>
<evidence type="ECO:0000256" key="1">
    <source>
        <dbReference type="ARBA" id="ARBA00004141"/>
    </source>
</evidence>
<keyword evidence="3 6" id="KW-1133">Transmembrane helix</keyword>
<feature type="transmembrane region" description="Helical" evidence="6">
    <location>
        <begin position="186"/>
        <end position="204"/>
    </location>
</feature>
<comment type="caution">
    <text evidence="7">The sequence shown here is derived from an EMBL/GenBank/DDBJ whole genome shotgun (WGS) entry which is preliminary data.</text>
</comment>
<sequence>MDKTYGYQNSISGFTDYTNCFGEYDIVWTICGCLIFIGTILSYLPQNVSIIARRSNYGINPLMTFDTQLGQNLVFLNILALHSSDLAGLFQSKVGDSTHNIKVLSTFLTICNQGMDWYSYKFIFLLNFMFVDIETRTKRGPKKIKLDVILSRTLFGVSILIEFVMMSVYILVGVTKGFQSPNMRQFAKVVSILSAIANCVQYIPQMITTCTLRDRGSYSILSLGILIIGTTINFCFLFIGQGEDWSTILPVGVTVVQQIILFIICAYFMILRRRKKIQEEETKIKHDQEELDEIPNDSSNSFNSQSEKSSSDQKDEINEEGEVNSSTTSDTSSSQDINFSVV</sequence>
<evidence type="ECO:0000256" key="3">
    <source>
        <dbReference type="ARBA" id="ARBA00022989"/>
    </source>
</evidence>
<name>A0A1J4K7E0_9EUKA</name>
<comment type="subcellular location">
    <subcellularLocation>
        <location evidence="1">Membrane</location>
        <topology evidence="1">Multi-pass membrane protein</topology>
    </subcellularLocation>
</comment>
<feature type="compositionally biased region" description="Low complexity" evidence="5">
    <location>
        <begin position="298"/>
        <end position="308"/>
    </location>
</feature>
<dbReference type="Gene3D" id="1.20.1280.290">
    <property type="match status" value="1"/>
</dbReference>
<dbReference type="Pfam" id="PF04193">
    <property type="entry name" value="PQ-loop"/>
    <property type="match status" value="1"/>
</dbReference>
<accession>A0A1J4K7E0</accession>
<feature type="transmembrane region" description="Helical" evidence="6">
    <location>
        <begin position="245"/>
        <end position="270"/>
    </location>
</feature>
<evidence type="ECO:0000313" key="7">
    <source>
        <dbReference type="EMBL" id="OHT06800.1"/>
    </source>
</evidence>
<dbReference type="RefSeq" id="XP_068359936.1">
    <property type="nucleotide sequence ID" value="XM_068492531.1"/>
</dbReference>
<feature type="transmembrane region" description="Helical" evidence="6">
    <location>
        <begin position="216"/>
        <end position="239"/>
    </location>
</feature>
<dbReference type="VEuPathDB" id="TrichDB:TRFO_05507"/>
<evidence type="ECO:0000256" key="5">
    <source>
        <dbReference type="SAM" id="MobiDB-lite"/>
    </source>
</evidence>
<feature type="compositionally biased region" description="Low complexity" evidence="5">
    <location>
        <begin position="325"/>
        <end position="334"/>
    </location>
</feature>
<proteinExistence type="predicted"/>
<organism evidence="7 8">
    <name type="scientific">Tritrichomonas foetus</name>
    <dbReference type="NCBI Taxonomy" id="1144522"/>
    <lineage>
        <taxon>Eukaryota</taxon>
        <taxon>Metamonada</taxon>
        <taxon>Parabasalia</taxon>
        <taxon>Tritrichomonadida</taxon>
        <taxon>Tritrichomonadidae</taxon>
        <taxon>Tritrichomonas</taxon>
    </lineage>
</organism>
<dbReference type="GO" id="GO:0016020">
    <property type="term" value="C:membrane"/>
    <property type="evidence" value="ECO:0007669"/>
    <property type="project" value="UniProtKB-SubCell"/>
</dbReference>
<feature type="region of interest" description="Disordered" evidence="5">
    <location>
        <begin position="286"/>
        <end position="342"/>
    </location>
</feature>
<dbReference type="GeneID" id="94827235"/>
<feature type="transmembrane region" description="Helical" evidence="6">
    <location>
        <begin position="149"/>
        <end position="174"/>
    </location>
</feature>